<evidence type="ECO:0000313" key="3">
    <source>
        <dbReference type="Proteomes" id="UP001152523"/>
    </source>
</evidence>
<dbReference type="InterPro" id="IPR036047">
    <property type="entry name" value="F-box-like_dom_sf"/>
</dbReference>
<feature type="domain" description="F-box" evidence="1">
    <location>
        <begin position="7"/>
        <end position="44"/>
    </location>
</feature>
<accession>A0AAV0ETH9</accession>
<evidence type="ECO:0000313" key="2">
    <source>
        <dbReference type="EMBL" id="CAH9126542.1"/>
    </source>
</evidence>
<dbReference type="PANTHER" id="PTHR31639">
    <property type="entry name" value="F-BOX PROTEIN-LIKE"/>
    <property type="match status" value="1"/>
</dbReference>
<dbReference type="PANTHER" id="PTHR31639:SF256">
    <property type="entry name" value="OS07G0242900 PROTEIN"/>
    <property type="match status" value="1"/>
</dbReference>
<dbReference type="AlphaFoldDB" id="A0AAV0ETH9"/>
<dbReference type="SUPFAM" id="SSF81383">
    <property type="entry name" value="F-box domain"/>
    <property type="match status" value="1"/>
</dbReference>
<dbReference type="Proteomes" id="UP001152523">
    <property type="component" value="Unassembled WGS sequence"/>
</dbReference>
<sequence>MEAKDRISELPTDICDHILGLLPINESARISVLSTFWRDAWLSLTHLKFDGDFFNYFKHHYMRESTMYVINKILMRHKGPVRRFVFHFSNFRKHSYSYGAMATSRRWADFDRLLLLITGNGVEEIDLFFQPNKYILRDCIFCCLTLKKLSLFGVFIEKINFPCIFPNVTSLCLGDVEFDSRNLLDYDAVLPTLESLTCRTSPALKSLNISAPKLSSLKINPSAHGIRGTVVDSILPRNLDIRHVRSLHLGGPFLKTFVNDLDRMGLLQTALNVEHLELTVSFENDDISALALLLNMCPKLSKHLIHLKNLTVDRLSKLPDDNVTLKCETLRELYIFCSFSGSALELLSFKWLLNCFPALEKLFINNSKCLHHNRDAKNKQKLLRYLRASTTAEIVYA</sequence>
<dbReference type="Pfam" id="PF00646">
    <property type="entry name" value="F-box"/>
    <property type="match status" value="1"/>
</dbReference>
<organism evidence="2 3">
    <name type="scientific">Cuscuta epithymum</name>
    <dbReference type="NCBI Taxonomy" id="186058"/>
    <lineage>
        <taxon>Eukaryota</taxon>
        <taxon>Viridiplantae</taxon>
        <taxon>Streptophyta</taxon>
        <taxon>Embryophyta</taxon>
        <taxon>Tracheophyta</taxon>
        <taxon>Spermatophyta</taxon>
        <taxon>Magnoliopsida</taxon>
        <taxon>eudicotyledons</taxon>
        <taxon>Gunneridae</taxon>
        <taxon>Pentapetalae</taxon>
        <taxon>asterids</taxon>
        <taxon>lamiids</taxon>
        <taxon>Solanales</taxon>
        <taxon>Convolvulaceae</taxon>
        <taxon>Cuscuteae</taxon>
        <taxon>Cuscuta</taxon>
        <taxon>Cuscuta subgen. Cuscuta</taxon>
    </lineage>
</organism>
<evidence type="ECO:0000259" key="1">
    <source>
        <dbReference type="Pfam" id="PF00646"/>
    </source>
</evidence>
<keyword evidence="3" id="KW-1185">Reference proteome</keyword>
<comment type="caution">
    <text evidence="2">The sequence shown here is derived from an EMBL/GenBank/DDBJ whole genome shotgun (WGS) entry which is preliminary data.</text>
</comment>
<reference evidence="2" key="1">
    <citation type="submission" date="2022-07" db="EMBL/GenBank/DDBJ databases">
        <authorList>
            <person name="Macas J."/>
            <person name="Novak P."/>
            <person name="Neumann P."/>
        </authorList>
    </citation>
    <scope>NUCLEOTIDE SEQUENCE</scope>
</reference>
<protein>
    <recommendedName>
        <fullName evidence="1">F-box domain-containing protein</fullName>
    </recommendedName>
</protein>
<name>A0AAV0ETH9_9ASTE</name>
<proteinExistence type="predicted"/>
<dbReference type="InterPro" id="IPR001810">
    <property type="entry name" value="F-box_dom"/>
</dbReference>
<dbReference type="EMBL" id="CAMAPF010000942">
    <property type="protein sequence ID" value="CAH9126542.1"/>
    <property type="molecule type" value="Genomic_DNA"/>
</dbReference>
<gene>
    <name evidence="2" type="ORF">CEPIT_LOCUS27615</name>
</gene>